<evidence type="ECO:0000313" key="9">
    <source>
        <dbReference type="EMBL" id="CAD6901865.1"/>
    </source>
</evidence>
<dbReference type="GO" id="GO:0051920">
    <property type="term" value="F:peroxiredoxin activity"/>
    <property type="evidence" value="ECO:0007669"/>
    <property type="project" value="InterPro"/>
</dbReference>
<dbReference type="InterPro" id="IPR045020">
    <property type="entry name" value="PRX_1cys"/>
</dbReference>
<feature type="domain" description="Thioredoxin" evidence="8">
    <location>
        <begin position="39"/>
        <end position="202"/>
    </location>
</feature>
<dbReference type="InterPro" id="IPR019479">
    <property type="entry name" value="Peroxiredoxin_C"/>
</dbReference>
<dbReference type="Proteomes" id="UP000836404">
    <property type="component" value="Unassembled WGS sequence"/>
</dbReference>
<dbReference type="AlphaFoldDB" id="A0A9N8L9F6"/>
<keyword evidence="3 6" id="KW-0560">Oxidoreductase</keyword>
<dbReference type="GO" id="GO:0045454">
    <property type="term" value="P:cell redox homeostasis"/>
    <property type="evidence" value="ECO:0007669"/>
    <property type="project" value="TreeGrafter"/>
</dbReference>
<reference evidence="9 10" key="1">
    <citation type="submission" date="2020-10" db="EMBL/GenBank/DDBJ databases">
        <authorList>
            <person name="Sedaghatjoo S."/>
        </authorList>
    </citation>
    <scope>NUCLEOTIDE SEQUENCE [LARGE SCALE GENOMIC DNA]</scope>
    <source>
        <strain evidence="9 10">LLFL</strain>
    </source>
</reference>
<keyword evidence="4 6" id="KW-0676">Redox-active center</keyword>
<keyword evidence="10" id="KW-1185">Reference proteome</keyword>
<comment type="similarity">
    <text evidence="5">Belongs to the peroxiredoxin family. Prx6 subfamily.</text>
</comment>
<dbReference type="InterPro" id="IPR000866">
    <property type="entry name" value="AhpC/TSA"/>
</dbReference>
<feature type="active site" description="Cysteine sulfenic acid (-SOH) intermediate; for peroxidase activity" evidence="7">
    <location>
        <position position="81"/>
    </location>
</feature>
<dbReference type="GO" id="GO:0005739">
    <property type="term" value="C:mitochondrion"/>
    <property type="evidence" value="ECO:0007669"/>
    <property type="project" value="TreeGrafter"/>
</dbReference>
<sequence length="253" mass="27870">MFRPYEVTLGASAVRGVDGVIGKPEGVAGTLHGPVMPNLRLGSVAPDFTAETTHGTLSLHEYLGDSWGILFSHPDDFTPVCTTELGEVARKSPEFKKRGVKVIGLSANDVASHDRWIADIEEIAKSKVDFPIIGDKDRKIATEYDMLDALDATNVDAKGIPFTVRDVFVIDPKKVIRLKISYPASTGRHFDEIIRVIDSLQIGDKHKITTPVNWQKGDKVIVHPSVQGEDVKKLFPDVEVVKPYLRFTKDPTA</sequence>
<keyword evidence="2 6" id="KW-0049">Antioxidant</keyword>
<evidence type="ECO:0000256" key="3">
    <source>
        <dbReference type="ARBA" id="ARBA00023002"/>
    </source>
</evidence>
<dbReference type="EMBL" id="CAJHJF010000444">
    <property type="protein sequence ID" value="CAD6901865.1"/>
    <property type="molecule type" value="Genomic_DNA"/>
</dbReference>
<dbReference type="PANTHER" id="PTHR43503:SF4">
    <property type="entry name" value="PEROXIREDOXIN-6"/>
    <property type="match status" value="1"/>
</dbReference>
<dbReference type="Pfam" id="PF10417">
    <property type="entry name" value="1-cysPrx_C"/>
    <property type="match status" value="1"/>
</dbReference>
<evidence type="ECO:0000256" key="6">
    <source>
        <dbReference type="PIRNR" id="PIRNR000239"/>
    </source>
</evidence>
<evidence type="ECO:0000256" key="4">
    <source>
        <dbReference type="ARBA" id="ARBA00023284"/>
    </source>
</evidence>
<proteinExistence type="inferred from homology"/>
<dbReference type="Pfam" id="PF00578">
    <property type="entry name" value="AhpC-TSA"/>
    <property type="match status" value="1"/>
</dbReference>
<dbReference type="PIRSF" id="PIRSF000239">
    <property type="entry name" value="AHPC"/>
    <property type="match status" value="1"/>
</dbReference>
<evidence type="ECO:0000313" key="10">
    <source>
        <dbReference type="Proteomes" id="UP000836404"/>
    </source>
</evidence>
<evidence type="ECO:0000256" key="7">
    <source>
        <dbReference type="PIRSR" id="PIRSR000239-1"/>
    </source>
</evidence>
<accession>A0A9N8L9F6</accession>
<dbReference type="Gene3D" id="3.40.30.10">
    <property type="entry name" value="Glutaredoxin"/>
    <property type="match status" value="1"/>
</dbReference>
<comment type="function">
    <text evidence="6">Thiol-specific peroxidase that catalyzes the reduction of hydrogen peroxide and organic hydroperoxides to water and alcohols, respectively.</text>
</comment>
<dbReference type="InterPro" id="IPR036249">
    <property type="entry name" value="Thioredoxin-like_sf"/>
</dbReference>
<evidence type="ECO:0000256" key="1">
    <source>
        <dbReference type="ARBA" id="ARBA00022559"/>
    </source>
</evidence>
<dbReference type="FunFam" id="3.30.1020.10:FF:000004">
    <property type="entry name" value="Thiol-specific antioxidant protein 3"/>
    <property type="match status" value="1"/>
</dbReference>
<dbReference type="PANTHER" id="PTHR43503">
    <property type="entry name" value="MCG48959-RELATED"/>
    <property type="match status" value="1"/>
</dbReference>
<keyword evidence="1 6" id="KW-0575">Peroxidase</keyword>
<dbReference type="InterPro" id="IPR024706">
    <property type="entry name" value="Peroxiredoxin_AhpC-typ"/>
</dbReference>
<dbReference type="FunFam" id="3.40.30.10:FF:000011">
    <property type="entry name" value="Peroxiredoxin PRX1"/>
    <property type="match status" value="1"/>
</dbReference>
<dbReference type="GO" id="GO:0005829">
    <property type="term" value="C:cytosol"/>
    <property type="evidence" value="ECO:0007669"/>
    <property type="project" value="TreeGrafter"/>
</dbReference>
<dbReference type="CDD" id="cd03016">
    <property type="entry name" value="PRX_1cys"/>
    <property type="match status" value="1"/>
</dbReference>
<evidence type="ECO:0000259" key="8">
    <source>
        <dbReference type="PROSITE" id="PS51352"/>
    </source>
</evidence>
<evidence type="ECO:0000256" key="2">
    <source>
        <dbReference type="ARBA" id="ARBA00022862"/>
    </source>
</evidence>
<protein>
    <recommendedName>
        <fullName evidence="8">Thioredoxin domain-containing protein</fullName>
    </recommendedName>
</protein>
<dbReference type="InterPro" id="IPR013766">
    <property type="entry name" value="Thioredoxin_domain"/>
</dbReference>
<comment type="caution">
    <text evidence="9">The sequence shown here is derived from an EMBL/GenBank/DDBJ whole genome shotgun (WGS) entry which is preliminary data.</text>
</comment>
<gene>
    <name evidence="9" type="ORF">JKILLFL_G7046</name>
</gene>
<dbReference type="SUPFAM" id="SSF52833">
    <property type="entry name" value="Thioredoxin-like"/>
    <property type="match status" value="1"/>
</dbReference>
<name>A0A9N8L9F6_9BASI</name>
<dbReference type="PROSITE" id="PS51352">
    <property type="entry name" value="THIOREDOXIN_2"/>
    <property type="match status" value="1"/>
</dbReference>
<organism evidence="9 10">
    <name type="scientific">Tilletia laevis</name>
    <dbReference type="NCBI Taxonomy" id="157183"/>
    <lineage>
        <taxon>Eukaryota</taxon>
        <taxon>Fungi</taxon>
        <taxon>Dikarya</taxon>
        <taxon>Basidiomycota</taxon>
        <taxon>Ustilaginomycotina</taxon>
        <taxon>Exobasidiomycetes</taxon>
        <taxon>Tilletiales</taxon>
        <taxon>Tilletiaceae</taxon>
        <taxon>Tilletia</taxon>
    </lineage>
</organism>
<dbReference type="Gene3D" id="3.30.1020.10">
    <property type="entry name" value="Antioxidant, Horf6, Chain A, domain2"/>
    <property type="match status" value="1"/>
</dbReference>
<evidence type="ECO:0000256" key="5">
    <source>
        <dbReference type="ARBA" id="ARBA00025719"/>
    </source>
</evidence>